<dbReference type="PANTHER" id="PTHR21256:SF2">
    <property type="entry name" value="HISTIDINE BIOSYNTHESIS TRIFUNCTIONAL PROTEIN"/>
    <property type="match status" value="1"/>
</dbReference>
<sequence>MLSLIDLSSQRLDDYSSVLPRGKFDVEHAVETVRPICDAVRTEGEAALRRFSEQFDHVVPERLRVPAEALAAALDGLDPAVREAIEISIARRRAVCEAIESEDAWRSIEIVPGAVVGNRVVPVGRVGLYVPGGLAPLASSVVMNVVPAQVAGVPSLAVATPPQAEFGGLPHPVTLAVCALLGVDEVYAVGGAQAIAMFAHGVPELCRRVDMVTGPGNIYVVAAKRLLRGVVGIDAEAGPTEIAVLADDSADPAYVAADLISQAEHDPMAGSVLVTTSRELADAVRIEVARQVDLLATAERLKVALTGDQSGIVLVADLDQGLAVVDAYAAEHLEIQTRDAASVAERVHNAGAIFVGSWSPVPLGDYSAGSTHVLPTGGAARYSSGLTVRSFKRSIHVIDYDAAALAEIGPHVVDFAHAERLPGHARAITIRTEEAR</sequence>
<reference evidence="15 16" key="1">
    <citation type="submission" date="2020-02" db="EMBL/GenBank/DDBJ databases">
        <title>Sequencing the genomes of 1000 actinobacteria strains.</title>
        <authorList>
            <person name="Klenk H.-P."/>
        </authorList>
    </citation>
    <scope>NUCLEOTIDE SEQUENCE [LARGE SCALE GENOMIC DNA]</scope>
    <source>
        <strain evidence="15 16">DSM 19609</strain>
    </source>
</reference>
<keyword evidence="12" id="KW-0028">Amino-acid biosynthesis</keyword>
<evidence type="ECO:0000256" key="13">
    <source>
        <dbReference type="PIRNR" id="PIRNR000099"/>
    </source>
</evidence>
<evidence type="ECO:0000256" key="6">
    <source>
        <dbReference type="ARBA" id="ARBA00022723"/>
    </source>
</evidence>
<feature type="binding site" evidence="12">
    <location>
        <position position="365"/>
    </location>
    <ligand>
        <name>substrate</name>
    </ligand>
</feature>
<evidence type="ECO:0000256" key="5">
    <source>
        <dbReference type="ARBA" id="ARBA00016531"/>
    </source>
</evidence>
<gene>
    <name evidence="12" type="primary">hisD</name>
    <name evidence="15" type="ORF">FB473_001152</name>
</gene>
<feature type="active site" description="Proton acceptor" evidence="12">
    <location>
        <position position="331"/>
    </location>
</feature>
<evidence type="ECO:0000256" key="7">
    <source>
        <dbReference type="ARBA" id="ARBA00022833"/>
    </source>
</evidence>
<feature type="binding site" evidence="12">
    <location>
        <position position="265"/>
    </location>
    <ligand>
        <name>Zn(2+)</name>
        <dbReference type="ChEBI" id="CHEBI:29105"/>
    </ligand>
</feature>
<dbReference type="Proteomes" id="UP000749311">
    <property type="component" value="Unassembled WGS sequence"/>
</dbReference>
<evidence type="ECO:0000256" key="14">
    <source>
        <dbReference type="RuleBase" id="RU004175"/>
    </source>
</evidence>
<evidence type="ECO:0000256" key="2">
    <source>
        <dbReference type="ARBA" id="ARBA00004940"/>
    </source>
</evidence>
<feature type="binding site" evidence="12">
    <location>
        <position position="424"/>
    </location>
    <ligand>
        <name>substrate</name>
    </ligand>
</feature>
<evidence type="ECO:0000313" key="15">
    <source>
        <dbReference type="EMBL" id="NIH56507.1"/>
    </source>
</evidence>
<dbReference type="EMBL" id="JAAMOZ010000001">
    <property type="protein sequence ID" value="NIH56507.1"/>
    <property type="molecule type" value="Genomic_DNA"/>
</dbReference>
<feature type="binding site" evidence="12">
    <location>
        <position position="365"/>
    </location>
    <ligand>
        <name>Zn(2+)</name>
        <dbReference type="ChEBI" id="CHEBI:29105"/>
    </ligand>
</feature>
<dbReference type="Pfam" id="PF00815">
    <property type="entry name" value="Histidinol_dh"/>
    <property type="match status" value="1"/>
</dbReference>
<keyword evidence="7 12" id="KW-0862">Zinc</keyword>
<dbReference type="Gene3D" id="3.40.50.1980">
    <property type="entry name" value="Nitrogenase molybdenum iron protein domain"/>
    <property type="match status" value="2"/>
</dbReference>
<dbReference type="PANTHER" id="PTHR21256">
    <property type="entry name" value="HISTIDINOL DEHYDROGENASE HDH"/>
    <property type="match status" value="1"/>
</dbReference>
<comment type="caution">
    <text evidence="15">The sequence shown here is derived from an EMBL/GenBank/DDBJ whole genome shotgun (WGS) entry which is preliminary data.</text>
</comment>
<evidence type="ECO:0000256" key="8">
    <source>
        <dbReference type="ARBA" id="ARBA00023002"/>
    </source>
</evidence>
<dbReference type="InterPro" id="IPR012131">
    <property type="entry name" value="Hstdl_DH"/>
</dbReference>
<feature type="binding site" evidence="12">
    <location>
        <position position="265"/>
    </location>
    <ligand>
        <name>substrate</name>
    </ligand>
</feature>
<evidence type="ECO:0000256" key="9">
    <source>
        <dbReference type="ARBA" id="ARBA00023027"/>
    </source>
</evidence>
<keyword evidence="16" id="KW-1185">Reference proteome</keyword>
<evidence type="ECO:0000256" key="3">
    <source>
        <dbReference type="ARBA" id="ARBA00010178"/>
    </source>
</evidence>
<feature type="binding site" evidence="12">
    <location>
        <position position="262"/>
    </location>
    <ligand>
        <name>Zn(2+)</name>
        <dbReference type="ChEBI" id="CHEBI:29105"/>
    </ligand>
</feature>
<organism evidence="15 16">
    <name type="scientific">Brooklawnia cerclae</name>
    <dbReference type="NCBI Taxonomy" id="349934"/>
    <lineage>
        <taxon>Bacteria</taxon>
        <taxon>Bacillati</taxon>
        <taxon>Actinomycetota</taxon>
        <taxon>Actinomycetes</taxon>
        <taxon>Propionibacteriales</taxon>
        <taxon>Propionibacteriaceae</taxon>
        <taxon>Brooklawnia</taxon>
    </lineage>
</organism>
<dbReference type="GO" id="GO:0004399">
    <property type="term" value="F:histidinol dehydrogenase activity"/>
    <property type="evidence" value="ECO:0007669"/>
    <property type="project" value="UniProtKB-EC"/>
</dbReference>
<name>A0ABX0SDP2_9ACTN</name>
<feature type="binding site" evidence="12">
    <location>
        <position position="217"/>
    </location>
    <ligand>
        <name>NAD(+)</name>
        <dbReference type="ChEBI" id="CHEBI:57540"/>
    </ligand>
</feature>
<comment type="cofactor">
    <cofactor evidence="12">
        <name>Zn(2+)</name>
        <dbReference type="ChEBI" id="CHEBI:29105"/>
    </cofactor>
    <text evidence="12">Binds 1 zinc ion per subunit.</text>
</comment>
<dbReference type="EC" id="1.1.1.23" evidence="4 12"/>
<accession>A0ABX0SDP2</accession>
<feature type="binding site" evidence="12">
    <location>
        <position position="240"/>
    </location>
    <ligand>
        <name>substrate</name>
    </ligand>
</feature>
<dbReference type="PIRSF" id="PIRSF000099">
    <property type="entry name" value="Histidinol_dh"/>
    <property type="match status" value="1"/>
</dbReference>
<keyword evidence="6 12" id="KW-0479">Metal-binding</keyword>
<dbReference type="Gene3D" id="1.20.5.1300">
    <property type="match status" value="1"/>
</dbReference>
<dbReference type="RefSeq" id="WP_167165530.1">
    <property type="nucleotide sequence ID" value="NZ_BAAAOO010000015.1"/>
</dbReference>
<evidence type="ECO:0000256" key="12">
    <source>
        <dbReference type="HAMAP-Rule" id="MF_01024"/>
    </source>
</evidence>
<comment type="function">
    <text evidence="1 12">Catalyzes the sequential NAD-dependent oxidations of L-histidinol to L-histidinaldehyde and then to L-histidine.</text>
</comment>
<protein>
    <recommendedName>
        <fullName evidence="5 12">Histidinol dehydrogenase</fullName>
        <shortName evidence="12">HDH</shortName>
        <ecNumber evidence="4 12">1.1.1.23</ecNumber>
    </recommendedName>
</protein>
<keyword evidence="10 12" id="KW-0368">Histidine biosynthesis</keyword>
<feature type="binding site" evidence="12">
    <location>
        <position position="193"/>
    </location>
    <ligand>
        <name>NAD(+)</name>
        <dbReference type="ChEBI" id="CHEBI:57540"/>
    </ligand>
</feature>
<keyword evidence="9 12" id="KW-0520">NAD</keyword>
<evidence type="ECO:0000256" key="1">
    <source>
        <dbReference type="ARBA" id="ARBA00003850"/>
    </source>
</evidence>
<feature type="binding site" evidence="12">
    <location>
        <position position="332"/>
    </location>
    <ligand>
        <name>substrate</name>
    </ligand>
</feature>
<feature type="binding site" evidence="12">
    <location>
        <position position="129"/>
    </location>
    <ligand>
        <name>NAD(+)</name>
        <dbReference type="ChEBI" id="CHEBI:57540"/>
    </ligand>
</feature>
<evidence type="ECO:0000313" key="16">
    <source>
        <dbReference type="Proteomes" id="UP000749311"/>
    </source>
</evidence>
<dbReference type="CDD" id="cd06572">
    <property type="entry name" value="Histidinol_dh"/>
    <property type="match status" value="1"/>
</dbReference>
<comment type="similarity">
    <text evidence="3 12 13 14">Belongs to the histidinol dehydrogenase family.</text>
</comment>
<feature type="active site" description="Proton acceptor" evidence="12">
    <location>
        <position position="332"/>
    </location>
</feature>
<proteinExistence type="inferred from homology"/>
<feature type="binding site" evidence="12">
    <location>
        <position position="424"/>
    </location>
    <ligand>
        <name>Zn(2+)</name>
        <dbReference type="ChEBI" id="CHEBI:29105"/>
    </ligand>
</feature>
<comment type="catalytic activity">
    <reaction evidence="11 12">
        <text>L-histidinol + 2 NAD(+) + H2O = L-histidine + 2 NADH + 3 H(+)</text>
        <dbReference type="Rhea" id="RHEA:20641"/>
        <dbReference type="ChEBI" id="CHEBI:15377"/>
        <dbReference type="ChEBI" id="CHEBI:15378"/>
        <dbReference type="ChEBI" id="CHEBI:57540"/>
        <dbReference type="ChEBI" id="CHEBI:57595"/>
        <dbReference type="ChEBI" id="CHEBI:57699"/>
        <dbReference type="ChEBI" id="CHEBI:57945"/>
        <dbReference type="EC" id="1.1.1.23"/>
    </reaction>
</comment>
<dbReference type="NCBIfam" id="TIGR00069">
    <property type="entry name" value="hisD"/>
    <property type="match status" value="1"/>
</dbReference>
<keyword evidence="8 12" id="KW-0560">Oxidoreductase</keyword>
<feature type="binding site" evidence="12">
    <location>
        <position position="419"/>
    </location>
    <ligand>
        <name>substrate</name>
    </ligand>
</feature>
<dbReference type="PRINTS" id="PR00083">
    <property type="entry name" value="HOLDHDRGNASE"/>
</dbReference>
<dbReference type="HAMAP" id="MF_01024">
    <property type="entry name" value="HisD"/>
    <property type="match status" value="1"/>
</dbReference>
<dbReference type="InterPro" id="IPR022695">
    <property type="entry name" value="Histidinol_DH_monofunct"/>
</dbReference>
<comment type="pathway">
    <text evidence="2 12">Amino-acid biosynthesis; L-histidine biosynthesis; L-histidine from 5-phospho-alpha-D-ribose 1-diphosphate: step 9/9.</text>
</comment>
<dbReference type="SUPFAM" id="SSF53720">
    <property type="entry name" value="ALDH-like"/>
    <property type="match status" value="1"/>
</dbReference>
<dbReference type="InterPro" id="IPR016161">
    <property type="entry name" value="Ald_DH/histidinol_DH"/>
</dbReference>
<dbReference type="InterPro" id="IPR001692">
    <property type="entry name" value="Histidinol_DH_CS"/>
</dbReference>
<dbReference type="PROSITE" id="PS00611">
    <property type="entry name" value="HISOL_DEHYDROGENASE"/>
    <property type="match status" value="1"/>
</dbReference>
<evidence type="ECO:0000256" key="10">
    <source>
        <dbReference type="ARBA" id="ARBA00023102"/>
    </source>
</evidence>
<feature type="binding site" evidence="12">
    <location>
        <position position="262"/>
    </location>
    <ligand>
        <name>substrate</name>
    </ligand>
</feature>
<evidence type="ECO:0000256" key="4">
    <source>
        <dbReference type="ARBA" id="ARBA00012965"/>
    </source>
</evidence>
<evidence type="ECO:0000256" key="11">
    <source>
        <dbReference type="ARBA" id="ARBA00049489"/>
    </source>
</evidence>